<keyword evidence="2" id="KW-0805">Transcription regulation</keyword>
<protein>
    <submittedName>
        <fullName evidence="6">LysR family transcriptional regulator</fullName>
    </submittedName>
</protein>
<dbReference type="SUPFAM" id="SSF53850">
    <property type="entry name" value="Periplasmic binding protein-like II"/>
    <property type="match status" value="1"/>
</dbReference>
<dbReference type="FunFam" id="1.10.10.10:FF:000001">
    <property type="entry name" value="LysR family transcriptional regulator"/>
    <property type="match status" value="1"/>
</dbReference>
<keyword evidence="3" id="KW-0238">DNA-binding</keyword>
<gene>
    <name evidence="6" type="ORF">CS022_06795</name>
</gene>
<dbReference type="Gene3D" id="3.40.190.290">
    <property type="match status" value="1"/>
</dbReference>
<comment type="similarity">
    <text evidence="1">Belongs to the LysR transcriptional regulatory family.</text>
</comment>
<evidence type="ECO:0000259" key="5">
    <source>
        <dbReference type="PROSITE" id="PS50931"/>
    </source>
</evidence>
<dbReference type="GO" id="GO:0043565">
    <property type="term" value="F:sequence-specific DNA binding"/>
    <property type="evidence" value="ECO:0007669"/>
    <property type="project" value="TreeGrafter"/>
</dbReference>
<dbReference type="InterPro" id="IPR000847">
    <property type="entry name" value="LysR_HTH_N"/>
</dbReference>
<evidence type="ECO:0000256" key="2">
    <source>
        <dbReference type="ARBA" id="ARBA00023015"/>
    </source>
</evidence>
<proteinExistence type="inferred from homology"/>
<evidence type="ECO:0000313" key="7">
    <source>
        <dbReference type="Proteomes" id="UP000290287"/>
    </source>
</evidence>
<reference evidence="6 7" key="1">
    <citation type="submission" date="2017-10" db="EMBL/GenBank/DDBJ databases">
        <title>Nyctiphanis sp. nov., isolated from the stomach of the euphausiid Nyctiphanes simplex (Hansen, 1911) in the Gulf of California.</title>
        <authorList>
            <person name="Gomez-Gil B."/>
            <person name="Aguilar-Mendez M."/>
            <person name="Lopez-Cortes A."/>
            <person name="Gomez-Gutierrez J."/>
            <person name="Roque A."/>
            <person name="Lang E."/>
            <person name="Gonzalez-Castillo A."/>
        </authorList>
    </citation>
    <scope>NUCLEOTIDE SEQUENCE [LARGE SCALE GENOMIC DNA]</scope>
    <source>
        <strain evidence="6 7">CAIM 600</strain>
    </source>
</reference>
<dbReference type="InterPro" id="IPR005119">
    <property type="entry name" value="LysR_subst-bd"/>
</dbReference>
<keyword evidence="4" id="KW-0804">Transcription</keyword>
<dbReference type="PANTHER" id="PTHR30537">
    <property type="entry name" value="HTH-TYPE TRANSCRIPTIONAL REGULATOR"/>
    <property type="match status" value="1"/>
</dbReference>
<dbReference type="SUPFAM" id="SSF46785">
    <property type="entry name" value="Winged helix' DNA-binding domain"/>
    <property type="match status" value="1"/>
</dbReference>
<organism evidence="6 7">
    <name type="scientific">Veronia nyctiphanis</name>
    <dbReference type="NCBI Taxonomy" id="1278244"/>
    <lineage>
        <taxon>Bacteria</taxon>
        <taxon>Pseudomonadati</taxon>
        <taxon>Pseudomonadota</taxon>
        <taxon>Gammaproteobacteria</taxon>
        <taxon>Vibrionales</taxon>
        <taxon>Vibrionaceae</taxon>
        <taxon>Veronia</taxon>
    </lineage>
</organism>
<dbReference type="GO" id="GO:0003700">
    <property type="term" value="F:DNA-binding transcription factor activity"/>
    <property type="evidence" value="ECO:0007669"/>
    <property type="project" value="InterPro"/>
</dbReference>
<feature type="domain" description="HTH lysR-type" evidence="5">
    <location>
        <begin position="1"/>
        <end position="59"/>
    </location>
</feature>
<evidence type="ECO:0000256" key="1">
    <source>
        <dbReference type="ARBA" id="ARBA00009437"/>
    </source>
</evidence>
<accession>A0A4Q0YTD1</accession>
<dbReference type="InterPro" id="IPR036390">
    <property type="entry name" value="WH_DNA-bd_sf"/>
</dbReference>
<dbReference type="OrthoDB" id="9786526at2"/>
<name>A0A4Q0YTD1_9GAMM</name>
<dbReference type="EMBL" id="PEIB01000005">
    <property type="protein sequence ID" value="RXJ73975.1"/>
    <property type="molecule type" value="Genomic_DNA"/>
</dbReference>
<dbReference type="Gene3D" id="1.10.10.10">
    <property type="entry name" value="Winged helix-like DNA-binding domain superfamily/Winged helix DNA-binding domain"/>
    <property type="match status" value="1"/>
</dbReference>
<evidence type="ECO:0000256" key="3">
    <source>
        <dbReference type="ARBA" id="ARBA00023125"/>
    </source>
</evidence>
<dbReference type="Proteomes" id="UP000290287">
    <property type="component" value="Unassembled WGS sequence"/>
</dbReference>
<dbReference type="InterPro" id="IPR058163">
    <property type="entry name" value="LysR-type_TF_proteobact-type"/>
</dbReference>
<dbReference type="PANTHER" id="PTHR30537:SF35">
    <property type="entry name" value="TRANSCRIPTIONAL REGULATORY PROTEIN"/>
    <property type="match status" value="1"/>
</dbReference>
<evidence type="ECO:0000256" key="4">
    <source>
        <dbReference type="ARBA" id="ARBA00023163"/>
    </source>
</evidence>
<dbReference type="InterPro" id="IPR036388">
    <property type="entry name" value="WH-like_DNA-bd_sf"/>
</dbReference>
<comment type="caution">
    <text evidence="6">The sequence shown here is derived from an EMBL/GenBank/DDBJ whole genome shotgun (WGS) entry which is preliminary data.</text>
</comment>
<dbReference type="CDD" id="cd08422">
    <property type="entry name" value="PBP2_CrgA_like"/>
    <property type="match status" value="1"/>
</dbReference>
<dbReference type="PROSITE" id="PS50931">
    <property type="entry name" value="HTH_LYSR"/>
    <property type="match status" value="1"/>
</dbReference>
<dbReference type="GO" id="GO:0006351">
    <property type="term" value="P:DNA-templated transcription"/>
    <property type="evidence" value="ECO:0007669"/>
    <property type="project" value="TreeGrafter"/>
</dbReference>
<evidence type="ECO:0000313" key="6">
    <source>
        <dbReference type="EMBL" id="RXJ73975.1"/>
    </source>
</evidence>
<dbReference type="Pfam" id="PF03466">
    <property type="entry name" value="LysR_substrate"/>
    <property type="match status" value="1"/>
</dbReference>
<dbReference type="Pfam" id="PF00126">
    <property type="entry name" value="HTH_1"/>
    <property type="match status" value="1"/>
</dbReference>
<dbReference type="RefSeq" id="WP_129121649.1">
    <property type="nucleotide sequence ID" value="NZ_PEIB01000005.1"/>
</dbReference>
<keyword evidence="7" id="KW-1185">Reference proteome</keyword>
<dbReference type="FunFam" id="3.40.190.290:FF:000001">
    <property type="entry name" value="Transcriptional regulator, LysR family"/>
    <property type="match status" value="1"/>
</dbReference>
<dbReference type="AlphaFoldDB" id="A0A4Q0YTD1"/>
<sequence>MGQLENMRIFAAIVESGNISRASEHLGLAKSAVSKRLFELEEQLGVTLINRTTRKSSLTEAGHIYFERCRQLLEEVDELDGLVVSEQTRLKGVLKIAVPLSFGISHLLPALEQFMNDHEELKLNIDFADRSVDIVEEGFDLAIRIAHLSDSTLHARKITQINHVICASPEYLKKYGTPHTPDDLKHHRLLKYSRSSLSGIEMFDRDGKKITVPIESRCIANNGEALKVMAISGIGITYLPKFILAQSIDYGLLVPIMSDFELPAMNAYAVYPQSHHLPRRTRLFIDYICDYFE</sequence>